<organism evidence="1">
    <name type="scientific">uncultured Caudovirales phage</name>
    <dbReference type="NCBI Taxonomy" id="2100421"/>
    <lineage>
        <taxon>Viruses</taxon>
        <taxon>Duplodnaviria</taxon>
        <taxon>Heunggongvirae</taxon>
        <taxon>Uroviricota</taxon>
        <taxon>Caudoviricetes</taxon>
        <taxon>Peduoviridae</taxon>
        <taxon>Maltschvirus</taxon>
        <taxon>Maltschvirus maltsch</taxon>
    </lineage>
</organism>
<dbReference type="EMBL" id="LR796639">
    <property type="protein sequence ID" value="CAB4156120.1"/>
    <property type="molecule type" value="Genomic_DNA"/>
</dbReference>
<proteinExistence type="predicted"/>
<evidence type="ECO:0000313" key="1">
    <source>
        <dbReference type="EMBL" id="CAB4156120.1"/>
    </source>
</evidence>
<gene>
    <name evidence="1" type="ORF">UFOVP658_44</name>
</gene>
<protein>
    <submittedName>
        <fullName evidence="1">Uncharacterized protein</fullName>
    </submittedName>
</protein>
<sequence length="142" mass="16411">MKTTQETYISTGEITNNCTCTVYDSDSGEYTDEPAGECFGDCWEYVLEDFGMVTQELRDNNDTNWWSVENLQLWNRRASGLFHANNVSGLIEGMTVRSDWTMRYTVFSDRIEYSLSHHDAPMGSNSTLRAVTEEQREEWGLY</sequence>
<accession>A0A6J5N910</accession>
<reference evidence="1" key="1">
    <citation type="submission" date="2020-04" db="EMBL/GenBank/DDBJ databases">
        <authorList>
            <person name="Chiriac C."/>
            <person name="Salcher M."/>
            <person name="Ghai R."/>
            <person name="Kavagutti S V."/>
        </authorList>
    </citation>
    <scope>NUCLEOTIDE SEQUENCE</scope>
</reference>
<name>A0A6J5N910_9CAUD</name>